<dbReference type="EMBL" id="BKCJ011201390">
    <property type="protein sequence ID" value="GFD02930.1"/>
    <property type="molecule type" value="Genomic_DNA"/>
</dbReference>
<sequence length="103" mass="11940">RQSDGEEFHSQLRDVQRDRTGIRAEIVALRDRGTLLKDAYIELHPDLLRSEARTRIETIETRMTKMEDQFQDTRDRAVSHVMRTHVLESIAQIDTMEDAGSSS</sequence>
<dbReference type="AlphaFoldDB" id="A0A699SZC7"/>
<comment type="caution">
    <text evidence="2">The sequence shown here is derived from an EMBL/GenBank/DDBJ whole genome shotgun (WGS) entry which is preliminary data.</text>
</comment>
<feature type="non-terminal residue" evidence="2">
    <location>
        <position position="1"/>
    </location>
</feature>
<organism evidence="2">
    <name type="scientific">Tanacetum cinerariifolium</name>
    <name type="common">Dalmatian daisy</name>
    <name type="synonym">Chrysanthemum cinerariifolium</name>
    <dbReference type="NCBI Taxonomy" id="118510"/>
    <lineage>
        <taxon>Eukaryota</taxon>
        <taxon>Viridiplantae</taxon>
        <taxon>Streptophyta</taxon>
        <taxon>Embryophyta</taxon>
        <taxon>Tracheophyta</taxon>
        <taxon>Spermatophyta</taxon>
        <taxon>Magnoliopsida</taxon>
        <taxon>eudicotyledons</taxon>
        <taxon>Gunneridae</taxon>
        <taxon>Pentapetalae</taxon>
        <taxon>asterids</taxon>
        <taxon>campanulids</taxon>
        <taxon>Asterales</taxon>
        <taxon>Asteraceae</taxon>
        <taxon>Asteroideae</taxon>
        <taxon>Anthemideae</taxon>
        <taxon>Anthemidinae</taxon>
        <taxon>Tanacetum</taxon>
    </lineage>
</organism>
<name>A0A699SZC7_TANCI</name>
<gene>
    <name evidence="2" type="ORF">Tci_874899</name>
</gene>
<evidence type="ECO:0000313" key="2">
    <source>
        <dbReference type="EMBL" id="GFD02930.1"/>
    </source>
</evidence>
<evidence type="ECO:0000256" key="1">
    <source>
        <dbReference type="SAM" id="Coils"/>
    </source>
</evidence>
<keyword evidence="1" id="KW-0175">Coiled coil</keyword>
<reference evidence="2" key="1">
    <citation type="journal article" date="2019" name="Sci. Rep.">
        <title>Draft genome of Tanacetum cinerariifolium, the natural source of mosquito coil.</title>
        <authorList>
            <person name="Yamashiro T."/>
            <person name="Shiraishi A."/>
            <person name="Satake H."/>
            <person name="Nakayama K."/>
        </authorList>
    </citation>
    <scope>NUCLEOTIDE SEQUENCE</scope>
</reference>
<protein>
    <submittedName>
        <fullName evidence="2">Uncharacterized protein</fullName>
    </submittedName>
</protein>
<accession>A0A699SZC7</accession>
<feature type="coiled-coil region" evidence="1">
    <location>
        <begin position="49"/>
        <end position="76"/>
    </location>
</feature>
<proteinExistence type="predicted"/>